<organism evidence="2">
    <name type="scientific">freshwater metagenome</name>
    <dbReference type="NCBI Taxonomy" id="449393"/>
    <lineage>
        <taxon>unclassified sequences</taxon>
        <taxon>metagenomes</taxon>
        <taxon>ecological metagenomes</taxon>
    </lineage>
</organism>
<keyword evidence="1" id="KW-0812">Transmembrane</keyword>
<name>A0A6J7CHW1_9ZZZZ</name>
<sequence>MVSSTTGETCYVDGTGVEGTQLTCDLPLLVDPSEVPTLDSIRTISIMYDARGAANEGTTKYVTTTIPPVTIAHHAAPTGLTDDVVFQQGGRSSAWVWSSGMVGILLGGGILLRRKMVSRVSSDA</sequence>
<dbReference type="EMBL" id="CAFBLN010000001">
    <property type="protein sequence ID" value="CAB4856615.1"/>
    <property type="molecule type" value="Genomic_DNA"/>
</dbReference>
<protein>
    <submittedName>
        <fullName evidence="2">Unannotated protein</fullName>
    </submittedName>
</protein>
<reference evidence="2" key="1">
    <citation type="submission" date="2020-05" db="EMBL/GenBank/DDBJ databases">
        <authorList>
            <person name="Chiriac C."/>
            <person name="Salcher M."/>
            <person name="Ghai R."/>
            <person name="Kavagutti S V."/>
        </authorList>
    </citation>
    <scope>NUCLEOTIDE SEQUENCE</scope>
</reference>
<dbReference type="AlphaFoldDB" id="A0A6J7CHW1"/>
<feature type="transmembrane region" description="Helical" evidence="1">
    <location>
        <begin position="94"/>
        <end position="112"/>
    </location>
</feature>
<gene>
    <name evidence="2" type="ORF">UFOPK3381_00001</name>
</gene>
<evidence type="ECO:0000256" key="1">
    <source>
        <dbReference type="SAM" id="Phobius"/>
    </source>
</evidence>
<proteinExistence type="predicted"/>
<keyword evidence="1" id="KW-0472">Membrane</keyword>
<keyword evidence="1" id="KW-1133">Transmembrane helix</keyword>
<accession>A0A6J7CHW1</accession>
<evidence type="ECO:0000313" key="2">
    <source>
        <dbReference type="EMBL" id="CAB4856615.1"/>
    </source>
</evidence>